<evidence type="ECO:0000259" key="1">
    <source>
        <dbReference type="Pfam" id="PF02627"/>
    </source>
</evidence>
<organism evidence="2 3">
    <name type="scientific">Streptacidiphilus pinicola</name>
    <dbReference type="NCBI Taxonomy" id="2219663"/>
    <lineage>
        <taxon>Bacteria</taxon>
        <taxon>Bacillati</taxon>
        <taxon>Actinomycetota</taxon>
        <taxon>Actinomycetes</taxon>
        <taxon>Kitasatosporales</taxon>
        <taxon>Streptomycetaceae</taxon>
        <taxon>Streptacidiphilus</taxon>
    </lineage>
</organism>
<keyword evidence="3" id="KW-1185">Reference proteome</keyword>
<dbReference type="GO" id="GO:0051920">
    <property type="term" value="F:peroxiredoxin activity"/>
    <property type="evidence" value="ECO:0007669"/>
    <property type="project" value="InterPro"/>
</dbReference>
<dbReference type="SUPFAM" id="SSF69118">
    <property type="entry name" value="AhpD-like"/>
    <property type="match status" value="1"/>
</dbReference>
<accession>A0A2X0IKE5</accession>
<dbReference type="Proteomes" id="UP000248889">
    <property type="component" value="Unassembled WGS sequence"/>
</dbReference>
<evidence type="ECO:0000313" key="2">
    <source>
        <dbReference type="EMBL" id="RAG84073.1"/>
    </source>
</evidence>
<dbReference type="OrthoDB" id="9801997at2"/>
<feature type="domain" description="Carboxymuconolactone decarboxylase-like" evidence="1">
    <location>
        <begin position="30"/>
        <end position="111"/>
    </location>
</feature>
<dbReference type="EMBL" id="QKYN01000072">
    <property type="protein sequence ID" value="RAG84073.1"/>
    <property type="molecule type" value="Genomic_DNA"/>
</dbReference>
<dbReference type="InterPro" id="IPR004675">
    <property type="entry name" value="AhpD_core"/>
</dbReference>
<name>A0A2X0IKE5_9ACTN</name>
<gene>
    <name evidence="2" type="ORF">DN069_18690</name>
</gene>
<dbReference type="InterPro" id="IPR003779">
    <property type="entry name" value="CMD-like"/>
</dbReference>
<sequence length="165" mass="17960">MTTTANTKTVNTKTENPRINVRIAADKLAPAAMRAMVALDKATAGSDLEAGLKELVRARASQINGCAYCVDTHTADALAGGEDQRRLLLLPVWQETGLFTRRERAALALTEAVTRLSDGPVREDVWAAAAEEFEETELAELVWLITTINAWNRVSVAAQAWPVNE</sequence>
<dbReference type="NCBIfam" id="TIGR00778">
    <property type="entry name" value="ahpD_dom"/>
    <property type="match status" value="1"/>
</dbReference>
<dbReference type="InterPro" id="IPR029032">
    <property type="entry name" value="AhpD-like"/>
</dbReference>
<evidence type="ECO:0000313" key="3">
    <source>
        <dbReference type="Proteomes" id="UP000248889"/>
    </source>
</evidence>
<reference evidence="2 3" key="1">
    <citation type="submission" date="2018-06" db="EMBL/GenBank/DDBJ databases">
        <title>Streptacidiphilus pinicola sp. nov., isolated from pine grove soil.</title>
        <authorList>
            <person name="Roh S.G."/>
            <person name="Park S."/>
            <person name="Kim M.-K."/>
            <person name="Yun B.-R."/>
            <person name="Park J."/>
            <person name="Kim M.J."/>
            <person name="Kim Y.S."/>
            <person name="Kim S.B."/>
        </authorList>
    </citation>
    <scope>NUCLEOTIDE SEQUENCE [LARGE SCALE GENOMIC DNA]</scope>
    <source>
        <strain evidence="2 3">MMS16-CNU450</strain>
    </source>
</reference>
<dbReference type="Gene3D" id="1.20.1290.10">
    <property type="entry name" value="AhpD-like"/>
    <property type="match status" value="1"/>
</dbReference>
<proteinExistence type="predicted"/>
<protein>
    <submittedName>
        <fullName evidence="2">Carboxymuconolactone decarboxylase family protein</fullName>
    </submittedName>
</protein>
<dbReference type="AlphaFoldDB" id="A0A2X0IKE5"/>
<dbReference type="PANTHER" id="PTHR34846:SF10">
    <property type="entry name" value="CYTOPLASMIC PROTEIN"/>
    <property type="match status" value="1"/>
</dbReference>
<dbReference type="Pfam" id="PF02627">
    <property type="entry name" value="CMD"/>
    <property type="match status" value="1"/>
</dbReference>
<dbReference type="RefSeq" id="WP_111502223.1">
    <property type="nucleotide sequence ID" value="NZ_QKYN01000072.1"/>
</dbReference>
<comment type="caution">
    <text evidence="2">The sequence shown here is derived from an EMBL/GenBank/DDBJ whole genome shotgun (WGS) entry which is preliminary data.</text>
</comment>
<dbReference type="PANTHER" id="PTHR34846">
    <property type="entry name" value="4-CARBOXYMUCONOLACTONE DECARBOXYLASE FAMILY PROTEIN (AFU_ORTHOLOGUE AFUA_6G11590)"/>
    <property type="match status" value="1"/>
</dbReference>